<comment type="caution">
    <text evidence="1">The sequence shown here is derived from an EMBL/GenBank/DDBJ whole genome shotgun (WGS) entry which is preliminary data.</text>
</comment>
<sequence length="294" mass="35036">MNIPQRLIVNLQIKSYFIDIITYSMIWCIFTTVSNDNVIIKEEKLLRKFVNFVHSSQNDACTINPRKLSHLLYTTNTNNSIYTTNYNNMTLSTSLITVINLNDTFYPIFDNLINHKTLTYNFIHDIYRSIQIVRYFNRWYDYQQQLISSTSIQLFRKQLEVYLLHQLHSIQLYNNIELLNNSYVKQLHNQYINDNTQSSLIGIGYCSNDFLLMAYVNNYTTNLINSMKINDICNQFLINKQLINNNDNNETIQFNDFQYGKFLTYWAPIQCDANSTIPIVLRYFIYSMEKYEIR</sequence>
<accession>A0AAE1ZFH7</accession>
<evidence type="ECO:0000313" key="2">
    <source>
        <dbReference type="Proteomes" id="UP001292079"/>
    </source>
</evidence>
<gene>
    <name evidence="1" type="ORF">MN116_002583</name>
</gene>
<evidence type="ECO:0000313" key="1">
    <source>
        <dbReference type="EMBL" id="KAK4473086.1"/>
    </source>
</evidence>
<reference evidence="1" key="1">
    <citation type="submission" date="2022-04" db="EMBL/GenBank/DDBJ databases">
        <authorList>
            <person name="Xu L."/>
            <person name="Lv Z."/>
        </authorList>
    </citation>
    <scope>NUCLEOTIDE SEQUENCE</scope>
    <source>
        <strain evidence="1">LV_2022a</strain>
    </source>
</reference>
<proteinExistence type="predicted"/>
<dbReference type="Proteomes" id="UP001292079">
    <property type="component" value="Unassembled WGS sequence"/>
</dbReference>
<reference evidence="1" key="2">
    <citation type="journal article" date="2023" name="Infect Dis Poverty">
        <title>Chromosome-scale genome of the human blood fluke Schistosoma mekongi and its implications for public health.</title>
        <authorList>
            <person name="Zhou M."/>
            <person name="Xu L."/>
            <person name="Xu D."/>
            <person name="Chen W."/>
            <person name="Khan J."/>
            <person name="Hu Y."/>
            <person name="Huang H."/>
            <person name="Wei H."/>
            <person name="Zhang Y."/>
            <person name="Chusongsang P."/>
            <person name="Tanasarnprasert K."/>
            <person name="Hu X."/>
            <person name="Limpanont Y."/>
            <person name="Lv Z."/>
        </authorList>
    </citation>
    <scope>NUCLEOTIDE SEQUENCE</scope>
    <source>
        <strain evidence="1">LV_2022a</strain>
    </source>
</reference>
<name>A0AAE1ZFH7_SCHME</name>
<keyword evidence="2" id="KW-1185">Reference proteome</keyword>
<dbReference type="AlphaFoldDB" id="A0AAE1ZFH7"/>
<protein>
    <submittedName>
        <fullName evidence="1">Uncharacterized protein</fullName>
    </submittedName>
</protein>
<dbReference type="EMBL" id="JALJAT010000002">
    <property type="protein sequence ID" value="KAK4473086.1"/>
    <property type="molecule type" value="Genomic_DNA"/>
</dbReference>
<organism evidence="1 2">
    <name type="scientific">Schistosoma mekongi</name>
    <name type="common">Parasitic worm</name>
    <dbReference type="NCBI Taxonomy" id="38744"/>
    <lineage>
        <taxon>Eukaryota</taxon>
        <taxon>Metazoa</taxon>
        <taxon>Spiralia</taxon>
        <taxon>Lophotrochozoa</taxon>
        <taxon>Platyhelminthes</taxon>
        <taxon>Trematoda</taxon>
        <taxon>Digenea</taxon>
        <taxon>Strigeidida</taxon>
        <taxon>Schistosomatoidea</taxon>
        <taxon>Schistosomatidae</taxon>
        <taxon>Schistosoma</taxon>
    </lineage>
</organism>